<dbReference type="Proteomes" id="UP000656813">
    <property type="component" value="Unassembled WGS sequence"/>
</dbReference>
<feature type="domain" description="DUF4037" evidence="2">
    <location>
        <begin position="132"/>
        <end position="209"/>
    </location>
</feature>
<dbReference type="InterPro" id="IPR025117">
    <property type="entry name" value="DUF4037"/>
</dbReference>
<dbReference type="CDD" id="cd05403">
    <property type="entry name" value="NT_KNTase_like"/>
    <property type="match status" value="1"/>
</dbReference>
<accession>A0A8J2ZZL3</accession>
<keyword evidence="1" id="KW-1133">Transmembrane helix</keyword>
<comment type="caution">
    <text evidence="3">The sequence shown here is derived from an EMBL/GenBank/DDBJ whole genome shotgun (WGS) entry which is preliminary data.</text>
</comment>
<proteinExistence type="predicted"/>
<dbReference type="RefSeq" id="WP_188499060.1">
    <property type="nucleotide sequence ID" value="NZ_BMFV01000044.1"/>
</dbReference>
<reference evidence="3" key="2">
    <citation type="submission" date="2020-09" db="EMBL/GenBank/DDBJ databases">
        <authorList>
            <person name="Sun Q."/>
            <person name="Zhou Y."/>
        </authorList>
    </citation>
    <scope>NUCLEOTIDE SEQUENCE</scope>
    <source>
        <strain evidence="3">CGMCC 1.12777</strain>
    </source>
</reference>
<keyword evidence="1" id="KW-0812">Transmembrane</keyword>
<gene>
    <name evidence="3" type="ORF">GCM10007096_39080</name>
</gene>
<feature type="transmembrane region" description="Helical" evidence="1">
    <location>
        <begin position="179"/>
        <end position="198"/>
    </location>
</feature>
<reference evidence="3" key="1">
    <citation type="journal article" date="2014" name="Int. J. Syst. Evol. Microbiol.">
        <title>Complete genome sequence of Corynebacterium casei LMG S-19264T (=DSM 44701T), isolated from a smear-ripened cheese.</title>
        <authorList>
            <consortium name="US DOE Joint Genome Institute (JGI-PGF)"/>
            <person name="Walter F."/>
            <person name="Albersmeier A."/>
            <person name="Kalinowski J."/>
            <person name="Ruckert C."/>
        </authorList>
    </citation>
    <scope>NUCLEOTIDE SEQUENCE</scope>
    <source>
        <strain evidence="3">CGMCC 1.12777</strain>
    </source>
</reference>
<dbReference type="SUPFAM" id="SSF81301">
    <property type="entry name" value="Nucleotidyltransferase"/>
    <property type="match status" value="1"/>
</dbReference>
<name>A0A8J2ZZL3_9BACL</name>
<organism evidence="3 4">
    <name type="scientific">Pullulanibacillus pueri</name>
    <dbReference type="NCBI Taxonomy" id="1437324"/>
    <lineage>
        <taxon>Bacteria</taxon>
        <taxon>Bacillati</taxon>
        <taxon>Bacillota</taxon>
        <taxon>Bacilli</taxon>
        <taxon>Bacillales</taxon>
        <taxon>Sporolactobacillaceae</taxon>
        <taxon>Pullulanibacillus</taxon>
    </lineage>
</organism>
<evidence type="ECO:0000256" key="1">
    <source>
        <dbReference type="SAM" id="Phobius"/>
    </source>
</evidence>
<evidence type="ECO:0000259" key="2">
    <source>
        <dbReference type="Pfam" id="PF13228"/>
    </source>
</evidence>
<dbReference type="InterPro" id="IPR043519">
    <property type="entry name" value="NT_sf"/>
</dbReference>
<protein>
    <recommendedName>
        <fullName evidence="2">DUF4037 domain-containing protein</fullName>
    </recommendedName>
</protein>
<keyword evidence="4" id="KW-1185">Reference proteome</keyword>
<dbReference type="Pfam" id="PF13228">
    <property type="entry name" value="DUF4037"/>
    <property type="match status" value="1"/>
</dbReference>
<dbReference type="EMBL" id="BMFV01000044">
    <property type="protein sequence ID" value="GGH87929.1"/>
    <property type="molecule type" value="Genomic_DNA"/>
</dbReference>
<evidence type="ECO:0000313" key="3">
    <source>
        <dbReference type="EMBL" id="GGH87929.1"/>
    </source>
</evidence>
<dbReference type="AlphaFoldDB" id="A0A8J2ZZL3"/>
<keyword evidence="1" id="KW-0472">Membrane</keyword>
<dbReference type="Gene3D" id="3.30.460.10">
    <property type="entry name" value="Beta Polymerase, domain 2"/>
    <property type="match status" value="1"/>
</dbReference>
<sequence>MITPSQWRLDFARHLNTKLCRFSGVQAVLVGGSVARGYADDYSDLELILYWKDAPDPEIKRTIITALEAEYRYPTFDHGHESALLIHGFPVDLWHKTLSQEEATLKEVLDEYSINLDKSNILDTLRFGIPLHGKENIDSWKARVEQYPETLSISFLEHYLPHFHLRQLYFAVRRENSTAIYAMLSAIQSSLFLILLALNRSYFPTYKWLYKRLADLPLVPEQLEARLKQMFREPPIDAAVHLHSVLTETLALVEERFPKLDTTFAHYGLDQKPPKTYTQNRSQI</sequence>
<evidence type="ECO:0000313" key="4">
    <source>
        <dbReference type="Proteomes" id="UP000656813"/>
    </source>
</evidence>